<dbReference type="AlphaFoldDB" id="A0A2R7Y5D5"/>
<dbReference type="SUPFAM" id="SSF88723">
    <property type="entry name" value="PIN domain-like"/>
    <property type="match status" value="1"/>
</dbReference>
<proteinExistence type="predicted"/>
<evidence type="ECO:0000313" key="1">
    <source>
        <dbReference type="EMBL" id="PUA32751.1"/>
    </source>
</evidence>
<dbReference type="Proteomes" id="UP000244093">
    <property type="component" value="Unassembled WGS sequence"/>
</dbReference>
<dbReference type="Gene3D" id="3.40.50.1010">
    <property type="entry name" value="5'-nuclease"/>
    <property type="match status" value="1"/>
</dbReference>
<protein>
    <submittedName>
        <fullName evidence="1">Uncharacterized protein</fullName>
    </submittedName>
</protein>
<evidence type="ECO:0000313" key="2">
    <source>
        <dbReference type="Proteomes" id="UP000244093"/>
    </source>
</evidence>
<reference evidence="1 2" key="1">
    <citation type="journal article" date="2018" name="Syst. Appl. Microbiol.">
        <title>A new symbiotic nanoarchaeote (Candidatus Nanoclepta minutus) and its host (Zestosphaera tikiterensis gen. nov., sp. nov.) from a New Zealand hot spring.</title>
        <authorList>
            <person name="St John E."/>
            <person name="Liu Y."/>
            <person name="Podar M."/>
            <person name="Stott M.B."/>
            <person name="Meneghin J."/>
            <person name="Chen Z."/>
            <person name="Lagutin K."/>
            <person name="Mitchell K."/>
            <person name="Reysenbach A.L."/>
        </authorList>
    </citation>
    <scope>NUCLEOTIDE SEQUENCE [LARGE SCALE GENOMIC DNA]</scope>
    <source>
        <strain evidence="1">NZ3</strain>
    </source>
</reference>
<gene>
    <name evidence="1" type="ORF">B7O98_04680</name>
</gene>
<sequence>MVLEHVNVMGEELVHNKAAETALLTGCRAVDAYYIAVAKHVNGILITNDKTMKYNALKAGVESYYLLDDKDYKTLIDKLQKLV</sequence>
<organism evidence="1 2">
    <name type="scientific">Zestosphaera tikiterensis</name>
    <dbReference type="NCBI Taxonomy" id="1973259"/>
    <lineage>
        <taxon>Archaea</taxon>
        <taxon>Thermoproteota</taxon>
        <taxon>Thermoprotei</taxon>
        <taxon>Desulfurococcales</taxon>
        <taxon>Desulfurococcaceae</taxon>
        <taxon>Zestosphaera</taxon>
    </lineage>
</organism>
<dbReference type="InterPro" id="IPR029060">
    <property type="entry name" value="PIN-like_dom_sf"/>
</dbReference>
<comment type="caution">
    <text evidence="1">The sequence shown here is derived from an EMBL/GenBank/DDBJ whole genome shotgun (WGS) entry which is preliminary data.</text>
</comment>
<accession>A0A2R7Y5D5</accession>
<name>A0A2R7Y5D5_9CREN</name>
<dbReference type="EMBL" id="NBVN01000003">
    <property type="protein sequence ID" value="PUA32751.1"/>
    <property type="molecule type" value="Genomic_DNA"/>
</dbReference>